<evidence type="ECO:0000256" key="6">
    <source>
        <dbReference type="ARBA" id="ARBA00023277"/>
    </source>
</evidence>
<evidence type="ECO:0000259" key="7">
    <source>
        <dbReference type="Pfam" id="PF07005"/>
    </source>
</evidence>
<keyword evidence="3" id="KW-0547">Nucleotide-binding</keyword>
<proteinExistence type="inferred from homology"/>
<dbReference type="GO" id="GO:0016301">
    <property type="term" value="F:kinase activity"/>
    <property type="evidence" value="ECO:0007669"/>
    <property type="project" value="UniProtKB-KW"/>
</dbReference>
<dbReference type="RefSeq" id="WP_386061541.1">
    <property type="nucleotide sequence ID" value="NZ_JBHTKL010000005.1"/>
</dbReference>
<keyword evidence="10" id="KW-1185">Reference proteome</keyword>
<keyword evidence="2 9" id="KW-0808">Transferase</keyword>
<dbReference type="Pfam" id="PF17042">
    <property type="entry name" value="NBD_C"/>
    <property type="match status" value="1"/>
</dbReference>
<dbReference type="Gene3D" id="3.40.980.20">
    <property type="entry name" value="Four-carbon acid sugar kinase, nucleotide binding domain"/>
    <property type="match status" value="1"/>
</dbReference>
<comment type="similarity">
    <text evidence="1">Belongs to the four-carbon acid sugar kinase family.</text>
</comment>
<dbReference type="EMBL" id="JBHTKL010000005">
    <property type="protein sequence ID" value="MFD1020263.1"/>
    <property type="molecule type" value="Genomic_DNA"/>
</dbReference>
<keyword evidence="5" id="KW-0067">ATP-binding</keyword>
<feature type="domain" description="Four-carbon acid sugar kinase N-terminal" evidence="7">
    <location>
        <begin position="4"/>
        <end position="226"/>
    </location>
</feature>
<evidence type="ECO:0000259" key="8">
    <source>
        <dbReference type="Pfam" id="PF17042"/>
    </source>
</evidence>
<dbReference type="Pfam" id="PF07005">
    <property type="entry name" value="SBD_N"/>
    <property type="match status" value="1"/>
</dbReference>
<dbReference type="EC" id="2.7.1.-" evidence="9"/>
<evidence type="ECO:0000313" key="9">
    <source>
        <dbReference type="EMBL" id="MFD1020263.1"/>
    </source>
</evidence>
<protein>
    <submittedName>
        <fullName evidence="9">Four-carbon acid sugar kinase family protein</fullName>
        <ecNumber evidence="9">2.7.1.-</ecNumber>
    </submittedName>
</protein>
<evidence type="ECO:0000313" key="10">
    <source>
        <dbReference type="Proteomes" id="UP001596990"/>
    </source>
</evidence>
<comment type="caution">
    <text evidence="9">The sequence shown here is derived from an EMBL/GenBank/DDBJ whole genome shotgun (WGS) entry which is preliminary data.</text>
</comment>
<evidence type="ECO:0000256" key="5">
    <source>
        <dbReference type="ARBA" id="ARBA00022840"/>
    </source>
</evidence>
<gene>
    <name evidence="9" type="ORF">ACFQ2J_13830</name>
</gene>
<evidence type="ECO:0000256" key="4">
    <source>
        <dbReference type="ARBA" id="ARBA00022777"/>
    </source>
</evidence>
<dbReference type="InterPro" id="IPR031475">
    <property type="entry name" value="NBD_C"/>
</dbReference>
<dbReference type="Proteomes" id="UP001596990">
    <property type="component" value="Unassembled WGS sequence"/>
</dbReference>
<organism evidence="9 10">
    <name type="scientific">Thalassobacillus hwangdonensis</name>
    <dbReference type="NCBI Taxonomy" id="546108"/>
    <lineage>
        <taxon>Bacteria</taxon>
        <taxon>Bacillati</taxon>
        <taxon>Bacillota</taxon>
        <taxon>Bacilli</taxon>
        <taxon>Bacillales</taxon>
        <taxon>Bacillaceae</taxon>
        <taxon>Thalassobacillus</taxon>
    </lineage>
</organism>
<accession>A0ABW3L5G2</accession>
<sequence length="429" mass="46217">MDVVVVCDDLTGANATGVKLSKKGFKTATVIHGLPVPETGYDAFCLDTDSRYVTESQARSRVTSALEDSEKNGRASIYSKRVDSTLRGNIGSEIEAMLDFLGEDAIAVVVSSFPESGRTTIGGYLLVEDIPLQETDVAKDPVSPLTTSKVEEIVAKQTKLPITTIGLSTVLDGKEKLRNALEEAASSNRIICIDAVTDEHIDLIAEVVKDTPQPVLSVDPGPFTAAYASKKMNQAKKDNKYLVTIGSVTSQTGLQLDYFIQKSNITPIYAKPERLATFTDKWQEEVDRVVSEAEGSIAKSNIILITTYHPGQERLDLSSIAEQEGTTEEGLAKRITDGLASISRRVMEGHKDDFKGCYLSGGDVTASVCSITRAHGIELEDEVIPLAAFGKFIGGYLDGMKVVTKGGMIGDKKALQTCINYLISTTTNS</sequence>
<name>A0ABW3L5G2_9BACI</name>
<dbReference type="InterPro" id="IPR010737">
    <property type="entry name" value="4-carb_acid_sugar_kinase_N"/>
</dbReference>
<feature type="domain" description="Four-carbon acid sugar kinase nucleotide binding" evidence="8">
    <location>
        <begin position="242"/>
        <end position="415"/>
    </location>
</feature>
<keyword evidence="4 9" id="KW-0418">Kinase</keyword>
<dbReference type="Gene3D" id="3.40.50.10840">
    <property type="entry name" value="Putative sugar-binding, N-terminal domain"/>
    <property type="match status" value="1"/>
</dbReference>
<reference evidence="10" key="1">
    <citation type="journal article" date="2019" name="Int. J. Syst. Evol. Microbiol.">
        <title>The Global Catalogue of Microorganisms (GCM) 10K type strain sequencing project: providing services to taxonomists for standard genome sequencing and annotation.</title>
        <authorList>
            <consortium name="The Broad Institute Genomics Platform"/>
            <consortium name="The Broad Institute Genome Sequencing Center for Infectious Disease"/>
            <person name="Wu L."/>
            <person name="Ma J."/>
        </authorList>
    </citation>
    <scope>NUCLEOTIDE SEQUENCE [LARGE SCALE GENOMIC DNA]</scope>
    <source>
        <strain evidence="10">CCUG 56607</strain>
    </source>
</reference>
<evidence type="ECO:0000256" key="1">
    <source>
        <dbReference type="ARBA" id="ARBA00005715"/>
    </source>
</evidence>
<evidence type="ECO:0000256" key="2">
    <source>
        <dbReference type="ARBA" id="ARBA00022679"/>
    </source>
</evidence>
<keyword evidence="6" id="KW-0119">Carbohydrate metabolism</keyword>
<dbReference type="SUPFAM" id="SSF142764">
    <property type="entry name" value="YgbK-like"/>
    <property type="match status" value="1"/>
</dbReference>
<dbReference type="InterPro" id="IPR042213">
    <property type="entry name" value="NBD_C_sf"/>
</dbReference>
<dbReference type="InterPro" id="IPR037051">
    <property type="entry name" value="4-carb_acid_sugar_kinase_N_sf"/>
</dbReference>
<evidence type="ECO:0000256" key="3">
    <source>
        <dbReference type="ARBA" id="ARBA00022741"/>
    </source>
</evidence>